<dbReference type="AlphaFoldDB" id="A0A9N9D3G7"/>
<dbReference type="PROSITE" id="PS50082">
    <property type="entry name" value="WD_REPEATS_2"/>
    <property type="match status" value="7"/>
</dbReference>
<dbReference type="Gene3D" id="2.130.10.10">
    <property type="entry name" value="YVTN repeat-like/Quinoprotein amine dehydrogenase"/>
    <property type="match status" value="3"/>
</dbReference>
<dbReference type="PANTHER" id="PTHR19872:SF9">
    <property type="entry name" value="UBIQUITIN-BINDING SDF UBIQUITIN LIGASE COMPLEX SUBUNIT"/>
    <property type="match status" value="1"/>
</dbReference>
<dbReference type="SMART" id="SM00320">
    <property type="entry name" value="WD40"/>
    <property type="match status" value="7"/>
</dbReference>
<organism evidence="6 7">
    <name type="scientific">Ambispora gerdemannii</name>
    <dbReference type="NCBI Taxonomy" id="144530"/>
    <lineage>
        <taxon>Eukaryota</taxon>
        <taxon>Fungi</taxon>
        <taxon>Fungi incertae sedis</taxon>
        <taxon>Mucoromycota</taxon>
        <taxon>Glomeromycotina</taxon>
        <taxon>Glomeromycetes</taxon>
        <taxon>Archaeosporales</taxon>
        <taxon>Ambisporaceae</taxon>
        <taxon>Ambispora</taxon>
    </lineage>
</organism>
<dbReference type="InterPro" id="IPR001810">
    <property type="entry name" value="F-box_dom"/>
</dbReference>
<dbReference type="InterPro" id="IPR051075">
    <property type="entry name" value="SCF_subunit_WD-repeat"/>
</dbReference>
<dbReference type="PROSITE" id="PS50181">
    <property type="entry name" value="FBOX"/>
    <property type="match status" value="1"/>
</dbReference>
<evidence type="ECO:0000256" key="4">
    <source>
        <dbReference type="PROSITE-ProRule" id="PRU00221"/>
    </source>
</evidence>
<keyword evidence="2" id="KW-0677">Repeat</keyword>
<dbReference type="InterPro" id="IPR015943">
    <property type="entry name" value="WD40/YVTN_repeat-like_dom_sf"/>
</dbReference>
<feature type="repeat" description="WD" evidence="4">
    <location>
        <begin position="343"/>
        <end position="382"/>
    </location>
</feature>
<dbReference type="EMBL" id="CAJVPL010002849">
    <property type="protein sequence ID" value="CAG8621046.1"/>
    <property type="molecule type" value="Genomic_DNA"/>
</dbReference>
<evidence type="ECO:0000259" key="5">
    <source>
        <dbReference type="PROSITE" id="PS50181"/>
    </source>
</evidence>
<dbReference type="PROSITE" id="PS50294">
    <property type="entry name" value="WD_REPEATS_REGION"/>
    <property type="match status" value="5"/>
</dbReference>
<evidence type="ECO:0000256" key="2">
    <source>
        <dbReference type="ARBA" id="ARBA00022737"/>
    </source>
</evidence>
<dbReference type="InterPro" id="IPR036047">
    <property type="entry name" value="F-box-like_dom_sf"/>
</dbReference>
<proteinExistence type="predicted"/>
<evidence type="ECO:0000256" key="1">
    <source>
        <dbReference type="ARBA" id="ARBA00022574"/>
    </source>
</evidence>
<dbReference type="InterPro" id="IPR001680">
    <property type="entry name" value="WD40_rpt"/>
</dbReference>
<name>A0A9N9D3G7_9GLOM</name>
<dbReference type="InterPro" id="IPR020472">
    <property type="entry name" value="WD40_PAC1"/>
</dbReference>
<dbReference type="CDD" id="cd00200">
    <property type="entry name" value="WD40"/>
    <property type="match status" value="1"/>
</dbReference>
<dbReference type="SUPFAM" id="SSF81383">
    <property type="entry name" value="F-box domain"/>
    <property type="match status" value="1"/>
</dbReference>
<keyword evidence="1 4" id="KW-0853">WD repeat</keyword>
<dbReference type="Gene3D" id="1.20.1280.50">
    <property type="match status" value="1"/>
</dbReference>
<dbReference type="Pfam" id="PF00400">
    <property type="entry name" value="WD40"/>
    <property type="match status" value="7"/>
</dbReference>
<evidence type="ECO:0000313" key="6">
    <source>
        <dbReference type="EMBL" id="CAG8621046.1"/>
    </source>
</evidence>
<dbReference type="Pfam" id="PF12937">
    <property type="entry name" value="F-box-like"/>
    <property type="match status" value="1"/>
</dbReference>
<dbReference type="PROSITE" id="PS00678">
    <property type="entry name" value="WD_REPEATS_1"/>
    <property type="match status" value="5"/>
</dbReference>
<dbReference type="PRINTS" id="PR00320">
    <property type="entry name" value="GPROTEINBRPT"/>
</dbReference>
<feature type="repeat" description="WD" evidence="4">
    <location>
        <begin position="502"/>
        <end position="541"/>
    </location>
</feature>
<dbReference type="OrthoDB" id="5580488at2759"/>
<dbReference type="InterPro" id="IPR011047">
    <property type="entry name" value="Quinoprotein_ADH-like_sf"/>
</dbReference>
<protein>
    <submittedName>
        <fullName evidence="6">8724_t:CDS:1</fullName>
    </submittedName>
</protein>
<evidence type="ECO:0000313" key="7">
    <source>
        <dbReference type="Proteomes" id="UP000789831"/>
    </source>
</evidence>
<gene>
    <name evidence="6" type="ORF">AGERDE_LOCUS10067</name>
</gene>
<comment type="caution">
    <text evidence="6">The sequence shown here is derived from an EMBL/GenBank/DDBJ whole genome shotgun (WGS) entry which is preliminary data.</text>
</comment>
<dbReference type="Proteomes" id="UP000789831">
    <property type="component" value="Unassembled WGS sequence"/>
</dbReference>
<feature type="repeat" description="WD" evidence="4">
    <location>
        <begin position="303"/>
        <end position="342"/>
    </location>
</feature>
<feature type="repeat" description="WD" evidence="4">
    <location>
        <begin position="262"/>
        <end position="302"/>
    </location>
</feature>
<dbReference type="PANTHER" id="PTHR19872">
    <property type="entry name" value="UBIQUITIN LIGASE SPECIFICITY FACTOR/HREP PROTEIN"/>
    <property type="match status" value="1"/>
</dbReference>
<accession>A0A9N9D3G7</accession>
<sequence length="575" mass="65078">MKAETDLNILLKTIAATELAESEKPKSKETVPTNESAPLILTKPITTISHSSSNNKVVPQRNFCYIHRTEMVQKKLANESQVDELQKQMEQLSLSDQEPIKHIWSLFSAAPAQNRCLILQGILKECCLPQLSFLSNSLRDLIRIDFLDALPSELSYKILSFLDAISLCHAAQVSKTWNVRSVDGVFHYWNESENLGISGHVLQLGIVRLRISETKSAALFPPLDKPRSLTEPKQTRPWKDVYSERLVVERNWRKGRFTCRTLKSHTDYIMCLQFDDSNTLITGSYDSTVRVWNIETGEMVRVLSGHRRCVRALQFDDAKLITCSMDRTLKLWNYHTGQLVRTLEGHTSGINCLQFDDHILVSGSVDAVIKVWNVQTGECFTLTGHCEMINKVAIYQQTLLFSCSDDTTIRVWNLKTRSCISKLEGHVAQVQCILPALPSLFSSILANTNEECLEDWLNHEDESDNNNIHHHDHNSLPILVSASLDNTIKIWSTKTGQCLRTLFGHVEGIWGLALDKLRMVSVAQDKTVKVWDIDTGKCLHTLYGHNAPVYCVALGDTKIITAGEDMEIRIWDFGT</sequence>
<evidence type="ECO:0000256" key="3">
    <source>
        <dbReference type="ARBA" id="ARBA00022786"/>
    </source>
</evidence>
<keyword evidence="3" id="KW-0833">Ubl conjugation pathway</keyword>
<reference evidence="6" key="1">
    <citation type="submission" date="2021-06" db="EMBL/GenBank/DDBJ databases">
        <authorList>
            <person name="Kallberg Y."/>
            <person name="Tangrot J."/>
            <person name="Rosling A."/>
        </authorList>
    </citation>
    <scope>NUCLEOTIDE SEQUENCE</scope>
    <source>
        <strain evidence="6">MT106</strain>
    </source>
</reference>
<keyword evidence="7" id="KW-1185">Reference proteome</keyword>
<feature type="repeat" description="WD" evidence="4">
    <location>
        <begin position="542"/>
        <end position="575"/>
    </location>
</feature>
<feature type="repeat" description="WD" evidence="4">
    <location>
        <begin position="382"/>
        <end position="422"/>
    </location>
</feature>
<feature type="repeat" description="WD" evidence="4">
    <location>
        <begin position="479"/>
        <end position="501"/>
    </location>
</feature>
<dbReference type="SUPFAM" id="SSF50998">
    <property type="entry name" value="Quinoprotein alcohol dehydrogenase-like"/>
    <property type="match status" value="1"/>
</dbReference>
<dbReference type="InterPro" id="IPR019775">
    <property type="entry name" value="WD40_repeat_CS"/>
</dbReference>
<feature type="domain" description="F-box" evidence="5">
    <location>
        <begin position="144"/>
        <end position="192"/>
    </location>
</feature>